<dbReference type="InterPro" id="IPR000836">
    <property type="entry name" value="PRTase_dom"/>
</dbReference>
<dbReference type="PANTHER" id="PTHR47505:SF1">
    <property type="entry name" value="DNA UTILIZATION PROTEIN YHGH"/>
    <property type="match status" value="1"/>
</dbReference>
<gene>
    <name evidence="3" type="ORF">A6M23_03240</name>
</gene>
<keyword evidence="4" id="KW-1185">Reference proteome</keyword>
<reference evidence="3" key="1">
    <citation type="journal article" date="2016" name="Int. J. Mol. Sci.">
        <title>Comparative genomics of the extreme acidophile Acidithiobacillus thiooxidans reveals intraspecific divergence and niche adaptation.</title>
        <authorList>
            <person name="Zhang X."/>
            <person name="Feng X."/>
            <person name="Tao J."/>
            <person name="Ma L."/>
            <person name="Xiao Y."/>
            <person name="Liang Y."/>
            <person name="Liu X."/>
            <person name="Yin H."/>
        </authorList>
    </citation>
    <scope>NUCLEOTIDE SEQUENCE [LARGE SCALE GENOMIC DNA]</scope>
    <source>
        <strain evidence="3">DXS-W</strain>
    </source>
</reference>
<evidence type="ECO:0000256" key="1">
    <source>
        <dbReference type="ARBA" id="ARBA00008007"/>
    </source>
</evidence>
<dbReference type="OrthoDB" id="9793412at2"/>
<dbReference type="Pfam" id="PF18912">
    <property type="entry name" value="DZR_2"/>
    <property type="match status" value="1"/>
</dbReference>
<dbReference type="InterPro" id="IPR051910">
    <property type="entry name" value="ComF/GntX_DNA_util-trans"/>
</dbReference>
<dbReference type="CDD" id="cd06223">
    <property type="entry name" value="PRTases_typeI"/>
    <property type="match status" value="1"/>
</dbReference>
<protein>
    <submittedName>
        <fullName evidence="3">Competence protein</fullName>
    </submittedName>
</protein>
<sequence>MSARSARIHELQPPTFAKGVRIPLPRFSLQQLSQSRRKLTQWLFPEHCRACGVPGTALCEACARDWPRLPENRCSYCALPLLANGDCPVCSVEAPQYDHVYTPFVYAEPLNAAILAWKFHQRLDWTRALATTWADSWGTQPPSHPACLLPVPLHPKRLRERGYNQALLLARYWGKRWRIPVKAGVLRRCRNTRHQTGLSAAARRENLDSAFTMRGKLPDHVAIIDDVMTTGTTAGQIAELLKSVGVQRIDVWVLARALRETVPAHA</sequence>
<organism evidence="3 4">
    <name type="scientific">Acidithiobacillus thiooxidans</name>
    <name type="common">Thiobacillus thiooxidans</name>
    <dbReference type="NCBI Taxonomy" id="930"/>
    <lineage>
        <taxon>Bacteria</taxon>
        <taxon>Pseudomonadati</taxon>
        <taxon>Pseudomonadota</taxon>
        <taxon>Acidithiobacillia</taxon>
        <taxon>Acidithiobacillales</taxon>
        <taxon>Acidithiobacillaceae</taxon>
        <taxon>Acidithiobacillus</taxon>
    </lineage>
</organism>
<evidence type="ECO:0000313" key="4">
    <source>
        <dbReference type="Proteomes" id="UP000095008"/>
    </source>
</evidence>
<dbReference type="Proteomes" id="UP000095008">
    <property type="component" value="Unassembled WGS sequence"/>
</dbReference>
<dbReference type="InterPro" id="IPR029057">
    <property type="entry name" value="PRTase-like"/>
</dbReference>
<dbReference type="EMBL" id="LWRY01000019">
    <property type="protein sequence ID" value="OCX75250.1"/>
    <property type="molecule type" value="Genomic_DNA"/>
</dbReference>
<dbReference type="Gene3D" id="3.40.50.2020">
    <property type="match status" value="1"/>
</dbReference>
<feature type="domain" description="Double zinc ribbon" evidence="2">
    <location>
        <begin position="40"/>
        <end position="90"/>
    </location>
</feature>
<accession>A0A1C2IGZ1</accession>
<dbReference type="PANTHER" id="PTHR47505">
    <property type="entry name" value="DNA UTILIZATION PROTEIN YHGH"/>
    <property type="match status" value="1"/>
</dbReference>
<evidence type="ECO:0000259" key="2">
    <source>
        <dbReference type="Pfam" id="PF18912"/>
    </source>
</evidence>
<comment type="caution">
    <text evidence="3">The sequence shown here is derived from an EMBL/GenBank/DDBJ whole genome shotgun (WGS) entry which is preliminary data.</text>
</comment>
<dbReference type="InterPro" id="IPR044005">
    <property type="entry name" value="DZR_2"/>
</dbReference>
<evidence type="ECO:0000313" key="3">
    <source>
        <dbReference type="EMBL" id="OCX75250.1"/>
    </source>
</evidence>
<dbReference type="RefSeq" id="WP_065973641.1">
    <property type="nucleotide sequence ID" value="NZ_LWSC01000026.1"/>
</dbReference>
<comment type="similarity">
    <text evidence="1">Belongs to the ComF/GntX family.</text>
</comment>
<dbReference type="AlphaFoldDB" id="A0A1C2IGZ1"/>
<proteinExistence type="inferred from homology"/>
<name>A0A1C2IGZ1_ACITH</name>
<dbReference type="SUPFAM" id="SSF53271">
    <property type="entry name" value="PRTase-like"/>
    <property type="match status" value="1"/>
</dbReference>